<comment type="caution">
    <text evidence="1">The sequence shown here is derived from an EMBL/GenBank/DDBJ whole genome shotgun (WGS) entry which is preliminary data.</text>
</comment>
<name>A0A254PSK6_9BURK</name>
<dbReference type="EMBL" id="NGUP01000003">
    <property type="protein sequence ID" value="OWS69533.1"/>
    <property type="molecule type" value="Genomic_DNA"/>
</dbReference>
<proteinExistence type="predicted"/>
<dbReference type="AlphaFoldDB" id="A0A254PSK6"/>
<dbReference type="Proteomes" id="UP000197528">
    <property type="component" value="Unassembled WGS sequence"/>
</dbReference>
<keyword evidence="2" id="KW-1185">Reference proteome</keyword>
<protein>
    <recommendedName>
        <fullName evidence="3">Oxidoreductase</fullName>
    </recommendedName>
</protein>
<dbReference type="InterPro" id="IPR008318">
    <property type="entry name" value="UCP030820"/>
</dbReference>
<dbReference type="PIRSF" id="PIRSF030820">
    <property type="entry name" value="UCP030820"/>
    <property type="match status" value="1"/>
</dbReference>
<gene>
    <name evidence="1" type="ORF">CBI31_04065</name>
</gene>
<sequence>MNHSLVNSQIADQLITYQLGSPAHANQNDWKIIRFEKIDPNWTIADEHADAKIVLPFSLWMKIGSSKSITEKALRGQIGVWFSADDDILQYSDLIHAGKKIWSIIAIDFPIFRDGRGYSTAALLRQRFGWDGELRAIGDILIDQLIYLSRVGFDSFVLRDDQDIAIGLKQFDLFTVTNQNSWRAKRSIAELSDDVELVL</sequence>
<evidence type="ECO:0000313" key="2">
    <source>
        <dbReference type="Proteomes" id="UP000197528"/>
    </source>
</evidence>
<evidence type="ECO:0000313" key="1">
    <source>
        <dbReference type="EMBL" id="OWS69533.1"/>
    </source>
</evidence>
<accession>A0A254PSK6</accession>
<dbReference type="RefSeq" id="WP_240553723.1">
    <property type="nucleotide sequence ID" value="NZ_NGUP01000003.1"/>
</dbReference>
<dbReference type="Pfam" id="PF06073">
    <property type="entry name" value="DUF934"/>
    <property type="match status" value="1"/>
</dbReference>
<organism evidence="1 2">
    <name type="scientific">Polynucleobacter campilacus</name>
    <dbReference type="NCBI Taxonomy" id="1743163"/>
    <lineage>
        <taxon>Bacteria</taxon>
        <taxon>Pseudomonadati</taxon>
        <taxon>Pseudomonadota</taxon>
        <taxon>Betaproteobacteria</taxon>
        <taxon>Burkholderiales</taxon>
        <taxon>Burkholderiaceae</taxon>
        <taxon>Polynucleobacter</taxon>
    </lineage>
</organism>
<evidence type="ECO:0008006" key="3">
    <source>
        <dbReference type="Google" id="ProtNLM"/>
    </source>
</evidence>
<reference evidence="1 2" key="1">
    <citation type="submission" date="2017-05" db="EMBL/GenBank/DDBJ databases">
        <title>Genome of Polynucleobacter sp. MWH-Feld-100.</title>
        <authorList>
            <person name="Hahn M.W."/>
        </authorList>
    </citation>
    <scope>NUCLEOTIDE SEQUENCE [LARGE SCALE GENOMIC DNA]</scope>
    <source>
        <strain evidence="1 2">MWH-Feld-100</strain>
    </source>
</reference>